<feature type="compositionally biased region" description="Polar residues" evidence="1">
    <location>
        <begin position="77"/>
        <end position="91"/>
    </location>
</feature>
<evidence type="ECO:0000313" key="2">
    <source>
        <dbReference type="EMBL" id="KAF7195600.1"/>
    </source>
</evidence>
<gene>
    <name evidence="2" type="ORF">HII31_03194</name>
</gene>
<proteinExistence type="predicted"/>
<sequence length="138" mass="15306">MAPISKKSEKEDNNNVSRLEQEPDISDSEIDLSKKVKTKKTKTKDVDVLEATKLLRDPTTPKRPKPGTGMQYLTPRSLESSPLKSQQSTPGSEEDTGPKTPNKKARGVFGTDARVWSADGYKSPCRSQPCFPDQQQDN</sequence>
<comment type="caution">
    <text evidence="2">The sequence shown here is derived from an EMBL/GenBank/DDBJ whole genome shotgun (WGS) entry which is preliminary data.</text>
</comment>
<dbReference type="EMBL" id="JABCIY010000039">
    <property type="protein sequence ID" value="KAF7195600.1"/>
    <property type="molecule type" value="Genomic_DNA"/>
</dbReference>
<dbReference type="Proteomes" id="UP000660729">
    <property type="component" value="Unassembled WGS sequence"/>
</dbReference>
<keyword evidence="3" id="KW-1185">Reference proteome</keyword>
<organism evidence="2 3">
    <name type="scientific">Pseudocercospora fuligena</name>
    <dbReference type="NCBI Taxonomy" id="685502"/>
    <lineage>
        <taxon>Eukaryota</taxon>
        <taxon>Fungi</taxon>
        <taxon>Dikarya</taxon>
        <taxon>Ascomycota</taxon>
        <taxon>Pezizomycotina</taxon>
        <taxon>Dothideomycetes</taxon>
        <taxon>Dothideomycetidae</taxon>
        <taxon>Mycosphaerellales</taxon>
        <taxon>Mycosphaerellaceae</taxon>
        <taxon>Pseudocercospora</taxon>
    </lineage>
</organism>
<evidence type="ECO:0000256" key="1">
    <source>
        <dbReference type="SAM" id="MobiDB-lite"/>
    </source>
</evidence>
<feature type="region of interest" description="Disordered" evidence="1">
    <location>
        <begin position="1"/>
        <end position="138"/>
    </location>
</feature>
<name>A0A8H6RPH1_9PEZI</name>
<evidence type="ECO:0000313" key="3">
    <source>
        <dbReference type="Proteomes" id="UP000660729"/>
    </source>
</evidence>
<dbReference type="OrthoDB" id="10355477at2759"/>
<protein>
    <submittedName>
        <fullName evidence="2">Uncharacterized protein</fullName>
    </submittedName>
</protein>
<accession>A0A8H6RPH1</accession>
<dbReference type="AlphaFoldDB" id="A0A8H6RPH1"/>
<reference evidence="2" key="1">
    <citation type="submission" date="2020-04" db="EMBL/GenBank/DDBJ databases">
        <title>Draft genome resource of the tomato pathogen Pseudocercospora fuligena.</title>
        <authorList>
            <person name="Zaccaron A."/>
        </authorList>
    </citation>
    <scope>NUCLEOTIDE SEQUENCE</scope>
    <source>
        <strain evidence="2">PF001</strain>
    </source>
</reference>
<feature type="compositionally biased region" description="Basic and acidic residues" evidence="1">
    <location>
        <begin position="1"/>
        <end position="13"/>
    </location>
</feature>